<dbReference type="AlphaFoldDB" id="A0A563E2F5"/>
<evidence type="ECO:0000313" key="10">
    <source>
        <dbReference type="EMBL" id="TWP36372.1"/>
    </source>
</evidence>
<proteinExistence type="predicted"/>
<feature type="transmembrane region" description="Helical" evidence="8">
    <location>
        <begin position="310"/>
        <end position="328"/>
    </location>
</feature>
<reference evidence="10 11" key="1">
    <citation type="submission" date="2019-05" db="EMBL/GenBank/DDBJ databases">
        <authorList>
            <person name="Lee S.D."/>
        </authorList>
    </citation>
    <scope>NUCLEOTIDE SEQUENCE [LARGE SCALE GENOMIC DNA]</scope>
    <source>
        <strain evidence="10 11">C5-26</strain>
    </source>
</reference>
<dbReference type="Proteomes" id="UP000320244">
    <property type="component" value="Unassembled WGS sequence"/>
</dbReference>
<dbReference type="GO" id="GO:0022857">
    <property type="term" value="F:transmembrane transporter activity"/>
    <property type="evidence" value="ECO:0007669"/>
    <property type="project" value="InterPro"/>
</dbReference>
<feature type="transmembrane region" description="Helical" evidence="8">
    <location>
        <begin position="155"/>
        <end position="178"/>
    </location>
</feature>
<comment type="caution">
    <text evidence="10">The sequence shown here is derived from an EMBL/GenBank/DDBJ whole genome shotgun (WGS) entry which is preliminary data.</text>
</comment>
<evidence type="ECO:0000256" key="2">
    <source>
        <dbReference type="ARBA" id="ARBA00022448"/>
    </source>
</evidence>
<evidence type="ECO:0000256" key="6">
    <source>
        <dbReference type="ARBA" id="ARBA00023136"/>
    </source>
</evidence>
<name>A0A563E2F5_9MICO</name>
<dbReference type="EMBL" id="VCQV01000012">
    <property type="protein sequence ID" value="TWP36372.1"/>
    <property type="molecule type" value="Genomic_DNA"/>
</dbReference>
<keyword evidence="5 8" id="KW-1133">Transmembrane helix</keyword>
<dbReference type="PROSITE" id="PS50850">
    <property type="entry name" value="MFS"/>
    <property type="match status" value="1"/>
</dbReference>
<feature type="transmembrane region" description="Helical" evidence="8">
    <location>
        <begin position="280"/>
        <end position="298"/>
    </location>
</feature>
<evidence type="ECO:0000256" key="4">
    <source>
        <dbReference type="ARBA" id="ARBA00022692"/>
    </source>
</evidence>
<keyword evidence="11" id="KW-1185">Reference proteome</keyword>
<reference evidence="10 11" key="2">
    <citation type="submission" date="2019-08" db="EMBL/GenBank/DDBJ databases">
        <title>Jejuicoccus antrihumi gen. nov., sp. nov., a new member of the family Dermacoccaceae isolated from a cave.</title>
        <authorList>
            <person name="Schumann P."/>
            <person name="Kim I.S."/>
        </authorList>
    </citation>
    <scope>NUCLEOTIDE SEQUENCE [LARGE SCALE GENOMIC DNA]</scope>
    <source>
        <strain evidence="10 11">C5-26</strain>
    </source>
</reference>
<dbReference type="PANTHER" id="PTHR43045">
    <property type="entry name" value="SHIKIMATE TRANSPORTER"/>
    <property type="match status" value="1"/>
</dbReference>
<dbReference type="PANTHER" id="PTHR43045:SF1">
    <property type="entry name" value="SHIKIMATE TRANSPORTER"/>
    <property type="match status" value="1"/>
</dbReference>
<dbReference type="OrthoDB" id="8953821at2"/>
<keyword evidence="3" id="KW-1003">Cell membrane</keyword>
<protein>
    <submittedName>
        <fullName evidence="10">MHS family MFS transporter</fullName>
    </submittedName>
</protein>
<organism evidence="10 11">
    <name type="scientific">Leekyejoonella antrihumi</name>
    <dbReference type="NCBI Taxonomy" id="1660198"/>
    <lineage>
        <taxon>Bacteria</taxon>
        <taxon>Bacillati</taxon>
        <taxon>Actinomycetota</taxon>
        <taxon>Actinomycetes</taxon>
        <taxon>Micrococcales</taxon>
        <taxon>Dermacoccaceae</taxon>
        <taxon>Leekyejoonella</taxon>
    </lineage>
</organism>
<evidence type="ECO:0000256" key="3">
    <source>
        <dbReference type="ARBA" id="ARBA00022475"/>
    </source>
</evidence>
<evidence type="ECO:0000313" key="11">
    <source>
        <dbReference type="Proteomes" id="UP000320244"/>
    </source>
</evidence>
<dbReference type="Pfam" id="PF07690">
    <property type="entry name" value="MFS_1"/>
    <property type="match status" value="1"/>
</dbReference>
<accession>A0A563E2F5</accession>
<feature type="transmembrane region" description="Helical" evidence="8">
    <location>
        <begin position="374"/>
        <end position="395"/>
    </location>
</feature>
<dbReference type="RefSeq" id="WP_146316706.1">
    <property type="nucleotide sequence ID" value="NZ_VCQV01000012.1"/>
</dbReference>
<keyword evidence="2" id="KW-0813">Transport</keyword>
<keyword evidence="6 8" id="KW-0472">Membrane</keyword>
<dbReference type="CDD" id="cd17369">
    <property type="entry name" value="MFS_ShiA_like"/>
    <property type="match status" value="1"/>
</dbReference>
<keyword evidence="4 8" id="KW-0812">Transmembrane</keyword>
<evidence type="ECO:0000256" key="7">
    <source>
        <dbReference type="SAM" id="MobiDB-lite"/>
    </source>
</evidence>
<feature type="transmembrane region" description="Helical" evidence="8">
    <location>
        <begin position="190"/>
        <end position="209"/>
    </location>
</feature>
<feature type="region of interest" description="Disordered" evidence="7">
    <location>
        <begin position="431"/>
        <end position="455"/>
    </location>
</feature>
<gene>
    <name evidence="10" type="ORF">FGL98_10455</name>
</gene>
<feature type="transmembrane region" description="Helical" evidence="8">
    <location>
        <begin position="401"/>
        <end position="421"/>
    </location>
</feature>
<comment type="subcellular location">
    <subcellularLocation>
        <location evidence="1">Cell membrane</location>
        <topology evidence="1">Multi-pass membrane protein</topology>
    </subcellularLocation>
</comment>
<dbReference type="InterPro" id="IPR036259">
    <property type="entry name" value="MFS_trans_sf"/>
</dbReference>
<evidence type="ECO:0000256" key="5">
    <source>
        <dbReference type="ARBA" id="ARBA00022989"/>
    </source>
</evidence>
<feature type="transmembrane region" description="Helical" evidence="8">
    <location>
        <begin position="248"/>
        <end position="268"/>
    </location>
</feature>
<feature type="transmembrane region" description="Helical" evidence="8">
    <location>
        <begin position="54"/>
        <end position="78"/>
    </location>
</feature>
<evidence type="ECO:0000259" key="9">
    <source>
        <dbReference type="PROSITE" id="PS50850"/>
    </source>
</evidence>
<dbReference type="InterPro" id="IPR020846">
    <property type="entry name" value="MFS_dom"/>
</dbReference>
<evidence type="ECO:0000256" key="1">
    <source>
        <dbReference type="ARBA" id="ARBA00004651"/>
    </source>
</evidence>
<feature type="compositionally biased region" description="Polar residues" evidence="7">
    <location>
        <begin position="445"/>
        <end position="455"/>
    </location>
</feature>
<dbReference type="Gene3D" id="1.20.1250.20">
    <property type="entry name" value="MFS general substrate transporter like domains"/>
    <property type="match status" value="2"/>
</dbReference>
<sequence length="455" mass="48439">MSSTTVHPDLPVLRRRAVIASTIGTTIEWYDFFLYGTAAALVFPKLFFPGSSNFAGVLESFATLFVGFAARPFGAAIFGHWGDRIGRKATLVATLLLMGGATVLLGLLPSTNSIGIAAPIILVLLRVAQGIGVGGEWGGSVLMSMEWGSAERRGLMASWPQLGVPIGLLLSTGMMKIVGATTSSAAFDSWGWRVPFLASIVLVAIGLYVRFRVSESPEFVQVKKVDKVVRQPLLEVIRKQPMEILTSAFVRLSEQAPFYLFITFVLTYGTKHLHVSKGELLNDTLVAAALGLFSVPFFGHLSDRFGRRTIYGAGIICTAIFAFPYFGLLNTEHSGLILLAIVLSLVFHDMQYGPQAALIAESFGTNLRYTGAGLGYQLASVIAGGPAPLLAALILRRTNSSIGISWYIVGCCVLAFAALILMPHRATGTQPADEGTTHAAAPASDSGSLHNGANA</sequence>
<feature type="domain" description="Major facilitator superfamily (MFS) profile" evidence="9">
    <location>
        <begin position="17"/>
        <end position="427"/>
    </location>
</feature>
<evidence type="ECO:0000256" key="8">
    <source>
        <dbReference type="SAM" id="Phobius"/>
    </source>
</evidence>
<dbReference type="GO" id="GO:0005886">
    <property type="term" value="C:plasma membrane"/>
    <property type="evidence" value="ECO:0007669"/>
    <property type="project" value="UniProtKB-SubCell"/>
</dbReference>
<feature type="transmembrane region" description="Helical" evidence="8">
    <location>
        <begin position="90"/>
        <end position="108"/>
    </location>
</feature>
<feature type="transmembrane region" description="Helical" evidence="8">
    <location>
        <begin position="114"/>
        <end position="134"/>
    </location>
</feature>
<dbReference type="SUPFAM" id="SSF103473">
    <property type="entry name" value="MFS general substrate transporter"/>
    <property type="match status" value="1"/>
</dbReference>
<dbReference type="InterPro" id="IPR011701">
    <property type="entry name" value="MFS"/>
</dbReference>
<feature type="transmembrane region" description="Helical" evidence="8">
    <location>
        <begin position="29"/>
        <end position="48"/>
    </location>
</feature>